<name>A0ABV6YRI7_UNCC1</name>
<dbReference type="SUPFAM" id="SSF52540">
    <property type="entry name" value="P-loop containing nucleoside triphosphate hydrolases"/>
    <property type="match status" value="1"/>
</dbReference>
<accession>A0ABV6YRI7</accession>
<dbReference type="Proteomes" id="UP001594351">
    <property type="component" value="Unassembled WGS sequence"/>
</dbReference>
<dbReference type="InterPro" id="IPR058031">
    <property type="entry name" value="AAA_lid_NorR"/>
</dbReference>
<dbReference type="InterPro" id="IPR011006">
    <property type="entry name" value="CheY-like_superfamily"/>
</dbReference>
<dbReference type="PRINTS" id="PR01590">
    <property type="entry name" value="HTHFIS"/>
</dbReference>
<keyword evidence="6" id="KW-0597">Phosphoprotein</keyword>
<evidence type="ECO:0000256" key="3">
    <source>
        <dbReference type="ARBA" id="ARBA00023015"/>
    </source>
</evidence>
<organism evidence="9 10">
    <name type="scientific">candidate division CSSED10-310 bacterium</name>
    <dbReference type="NCBI Taxonomy" id="2855610"/>
    <lineage>
        <taxon>Bacteria</taxon>
        <taxon>Bacteria division CSSED10-310</taxon>
    </lineage>
</organism>
<sequence>MNYKRRKYSLLIVDDDKYVREVLAEALTKPEFDVSTASSGEQAITILNKKKFDLVLSDLKMKKIDGLELLKHIKTSSRDTDVVIITAYGTVETAVKALKLGAYDYILKPIEVSKLRNLVKHILDHRQLQIENIELKRQLEQSILPENILGNNSQTIRVREVIKQIAGSHVTVLIEGESGTGKELVARSIHNLSHRRHKPFVTINCGALPPTLFESELFGHEKGAFTGALYQRKGRFEIAHQGTLFLDEIAEISLESQVNFLRVLEDSRIRRVGGDEEFSVDVRVIAATNKNLKKHLATGEFREDLFYRLNVINIQVSPLRNRKEDIPLLAKSFLQEFSVRHKIPKKTLSPEVQKAFLNYHWPGNVRELRNFLERALLLSTGKSITPDLFSFEEPKIRDDAKDQIYIPFGTSAKEAEKELILSTLSHVKGHRKNAAHILGISVRSLQYRLKEYQKHDERFQTL</sequence>
<dbReference type="InterPro" id="IPR027417">
    <property type="entry name" value="P-loop_NTPase"/>
</dbReference>
<keyword evidence="1" id="KW-0547">Nucleotide-binding</keyword>
<dbReference type="SMART" id="SM00382">
    <property type="entry name" value="AAA"/>
    <property type="match status" value="1"/>
</dbReference>
<feature type="domain" description="Response regulatory" evidence="8">
    <location>
        <begin position="9"/>
        <end position="123"/>
    </location>
</feature>
<dbReference type="InterPro" id="IPR025662">
    <property type="entry name" value="Sigma_54_int_dom_ATP-bd_1"/>
</dbReference>
<dbReference type="InterPro" id="IPR001789">
    <property type="entry name" value="Sig_transdc_resp-reg_receiver"/>
</dbReference>
<keyword evidence="4" id="KW-0238">DNA-binding</keyword>
<dbReference type="PROSITE" id="PS00688">
    <property type="entry name" value="SIGMA54_INTERACT_3"/>
    <property type="match status" value="1"/>
</dbReference>
<evidence type="ECO:0000259" key="7">
    <source>
        <dbReference type="PROSITE" id="PS50045"/>
    </source>
</evidence>
<dbReference type="Gene3D" id="1.10.10.60">
    <property type="entry name" value="Homeodomain-like"/>
    <property type="match status" value="1"/>
</dbReference>
<dbReference type="Gene3D" id="1.10.8.60">
    <property type="match status" value="1"/>
</dbReference>
<dbReference type="InterPro" id="IPR009057">
    <property type="entry name" value="Homeodomain-like_sf"/>
</dbReference>
<evidence type="ECO:0000256" key="5">
    <source>
        <dbReference type="ARBA" id="ARBA00023163"/>
    </source>
</evidence>
<reference evidence="9 10" key="1">
    <citation type="submission" date="2024-09" db="EMBL/GenBank/DDBJ databases">
        <title>Laminarin stimulates single cell rates of sulfate reduction while oxygen inhibits transcriptomic activity in coastal marine sediment.</title>
        <authorList>
            <person name="Lindsay M."/>
            <person name="Orcutt B."/>
            <person name="Emerson D."/>
            <person name="Stepanauskas R."/>
            <person name="D'Angelo T."/>
        </authorList>
    </citation>
    <scope>NUCLEOTIDE SEQUENCE [LARGE SCALE GENOMIC DNA]</scope>
    <source>
        <strain evidence="9">SAG AM-311-K15</strain>
    </source>
</reference>
<keyword evidence="2" id="KW-0067">ATP-binding</keyword>
<evidence type="ECO:0000256" key="4">
    <source>
        <dbReference type="ARBA" id="ARBA00023125"/>
    </source>
</evidence>
<dbReference type="Pfam" id="PF00158">
    <property type="entry name" value="Sigma54_activat"/>
    <property type="match status" value="1"/>
</dbReference>
<dbReference type="Pfam" id="PF00072">
    <property type="entry name" value="Response_reg"/>
    <property type="match status" value="1"/>
</dbReference>
<feature type="modified residue" description="4-aspartylphosphate" evidence="6">
    <location>
        <position position="58"/>
    </location>
</feature>
<protein>
    <submittedName>
        <fullName evidence="9">Sigma-54-dependent transcriptional regulator</fullName>
    </submittedName>
</protein>
<proteinExistence type="predicted"/>
<dbReference type="InterPro" id="IPR002078">
    <property type="entry name" value="Sigma_54_int"/>
</dbReference>
<dbReference type="InterPro" id="IPR002197">
    <property type="entry name" value="HTH_Fis"/>
</dbReference>
<dbReference type="SUPFAM" id="SSF46689">
    <property type="entry name" value="Homeodomain-like"/>
    <property type="match status" value="1"/>
</dbReference>
<evidence type="ECO:0000259" key="8">
    <source>
        <dbReference type="PROSITE" id="PS50110"/>
    </source>
</evidence>
<gene>
    <name evidence="9" type="ORF">ACFL27_01290</name>
</gene>
<dbReference type="SMART" id="SM00448">
    <property type="entry name" value="REC"/>
    <property type="match status" value="1"/>
</dbReference>
<dbReference type="CDD" id="cd00009">
    <property type="entry name" value="AAA"/>
    <property type="match status" value="1"/>
</dbReference>
<dbReference type="Gene3D" id="3.40.50.300">
    <property type="entry name" value="P-loop containing nucleotide triphosphate hydrolases"/>
    <property type="match status" value="1"/>
</dbReference>
<dbReference type="Gene3D" id="3.40.50.2300">
    <property type="match status" value="1"/>
</dbReference>
<feature type="domain" description="Sigma-54 factor interaction" evidence="7">
    <location>
        <begin position="148"/>
        <end position="377"/>
    </location>
</feature>
<keyword evidence="5" id="KW-0804">Transcription</keyword>
<dbReference type="Pfam" id="PF02954">
    <property type="entry name" value="HTH_8"/>
    <property type="match status" value="1"/>
</dbReference>
<dbReference type="SUPFAM" id="SSF52172">
    <property type="entry name" value="CheY-like"/>
    <property type="match status" value="1"/>
</dbReference>
<evidence type="ECO:0000256" key="6">
    <source>
        <dbReference type="PROSITE-ProRule" id="PRU00169"/>
    </source>
</evidence>
<dbReference type="Pfam" id="PF25601">
    <property type="entry name" value="AAA_lid_14"/>
    <property type="match status" value="1"/>
</dbReference>
<keyword evidence="10" id="KW-1185">Reference proteome</keyword>
<dbReference type="InterPro" id="IPR003593">
    <property type="entry name" value="AAA+_ATPase"/>
</dbReference>
<dbReference type="PROSITE" id="PS50110">
    <property type="entry name" value="RESPONSE_REGULATORY"/>
    <property type="match status" value="1"/>
</dbReference>
<dbReference type="InterPro" id="IPR025944">
    <property type="entry name" value="Sigma_54_int_dom_CS"/>
</dbReference>
<dbReference type="EMBL" id="JBHPBY010000008">
    <property type="protein sequence ID" value="MFC1848815.1"/>
    <property type="molecule type" value="Genomic_DNA"/>
</dbReference>
<dbReference type="PANTHER" id="PTHR32071">
    <property type="entry name" value="TRANSCRIPTIONAL REGULATORY PROTEIN"/>
    <property type="match status" value="1"/>
</dbReference>
<evidence type="ECO:0000256" key="1">
    <source>
        <dbReference type="ARBA" id="ARBA00022741"/>
    </source>
</evidence>
<comment type="caution">
    <text evidence="9">The sequence shown here is derived from an EMBL/GenBank/DDBJ whole genome shotgun (WGS) entry which is preliminary data.</text>
</comment>
<dbReference type="PANTHER" id="PTHR32071:SF21">
    <property type="entry name" value="TRANSCRIPTIONAL REGULATORY PROTEIN FLGR"/>
    <property type="match status" value="1"/>
</dbReference>
<evidence type="ECO:0000256" key="2">
    <source>
        <dbReference type="ARBA" id="ARBA00022840"/>
    </source>
</evidence>
<dbReference type="PROSITE" id="PS50045">
    <property type="entry name" value="SIGMA54_INTERACT_4"/>
    <property type="match status" value="1"/>
</dbReference>
<keyword evidence="3" id="KW-0805">Transcription regulation</keyword>
<evidence type="ECO:0000313" key="9">
    <source>
        <dbReference type="EMBL" id="MFC1848815.1"/>
    </source>
</evidence>
<dbReference type="PROSITE" id="PS00675">
    <property type="entry name" value="SIGMA54_INTERACT_1"/>
    <property type="match status" value="1"/>
</dbReference>
<evidence type="ECO:0000313" key="10">
    <source>
        <dbReference type="Proteomes" id="UP001594351"/>
    </source>
</evidence>